<dbReference type="AlphaFoldDB" id="A0A4S3J4N4"/>
<dbReference type="Proteomes" id="UP000308092">
    <property type="component" value="Unassembled WGS sequence"/>
</dbReference>
<gene>
    <name evidence="1" type="ORF">EYZ11_012814</name>
</gene>
<evidence type="ECO:0000313" key="2">
    <source>
        <dbReference type="Proteomes" id="UP000308092"/>
    </source>
</evidence>
<reference evidence="1 2" key="1">
    <citation type="submission" date="2019-03" db="EMBL/GenBank/DDBJ databases">
        <title>The genome sequence of a newly discovered highly antifungal drug resistant Aspergillus species, Aspergillus tanneri NIH 1004.</title>
        <authorList>
            <person name="Mounaud S."/>
            <person name="Singh I."/>
            <person name="Joardar V."/>
            <person name="Pakala S."/>
            <person name="Pakala S."/>
            <person name="Venepally P."/>
            <person name="Hoover J."/>
            <person name="Nierman W."/>
            <person name="Chung J."/>
            <person name="Losada L."/>
        </authorList>
    </citation>
    <scope>NUCLEOTIDE SEQUENCE [LARGE SCALE GENOMIC DNA]</scope>
    <source>
        <strain evidence="1 2">NIH1004</strain>
    </source>
</reference>
<evidence type="ECO:0000313" key="1">
    <source>
        <dbReference type="EMBL" id="THC87741.1"/>
    </source>
</evidence>
<keyword evidence="2" id="KW-1185">Reference proteome</keyword>
<comment type="caution">
    <text evidence="1">The sequence shown here is derived from an EMBL/GenBank/DDBJ whole genome shotgun (WGS) entry which is preliminary data.</text>
</comment>
<sequence>MPPSRENAVKAQLITTGHCKAHWTITLSEPGRCINANLELNSLKWSQGHPALLLKTIEFRVTDHYPGVEEMKGCLWPPEHLMERQGQCHCAQWVWAVIWDYGKRGYVEEVSREEVPLTNLLDQLVGIQSGVHALLSLLANR</sequence>
<protein>
    <submittedName>
        <fullName evidence="1">Uncharacterized protein</fullName>
    </submittedName>
</protein>
<dbReference type="VEuPathDB" id="FungiDB:EYZ11_012814"/>
<accession>A0A4S3J4N4</accession>
<dbReference type="EMBL" id="SOSA01001060">
    <property type="protein sequence ID" value="THC87741.1"/>
    <property type="molecule type" value="Genomic_DNA"/>
</dbReference>
<organism evidence="1 2">
    <name type="scientific">Aspergillus tanneri</name>
    <dbReference type="NCBI Taxonomy" id="1220188"/>
    <lineage>
        <taxon>Eukaryota</taxon>
        <taxon>Fungi</taxon>
        <taxon>Dikarya</taxon>
        <taxon>Ascomycota</taxon>
        <taxon>Pezizomycotina</taxon>
        <taxon>Eurotiomycetes</taxon>
        <taxon>Eurotiomycetidae</taxon>
        <taxon>Eurotiales</taxon>
        <taxon>Aspergillaceae</taxon>
        <taxon>Aspergillus</taxon>
        <taxon>Aspergillus subgen. Circumdati</taxon>
    </lineage>
</organism>
<name>A0A4S3J4N4_9EURO</name>
<proteinExistence type="predicted"/>